<organism evidence="2 3">
    <name type="scientific">Phenylobacterium conjunctum</name>
    <dbReference type="NCBI Taxonomy" id="1298959"/>
    <lineage>
        <taxon>Bacteria</taxon>
        <taxon>Pseudomonadati</taxon>
        <taxon>Pseudomonadota</taxon>
        <taxon>Alphaproteobacteria</taxon>
        <taxon>Caulobacterales</taxon>
        <taxon>Caulobacteraceae</taxon>
        <taxon>Phenylobacterium</taxon>
    </lineage>
</organism>
<accession>A0ABW3T3S9</accession>
<dbReference type="RefSeq" id="WP_374342905.1">
    <property type="nucleotide sequence ID" value="NZ_JBHTLQ010000015.1"/>
</dbReference>
<dbReference type="Gene3D" id="3.40.50.150">
    <property type="entry name" value="Vaccinia Virus protein VP39"/>
    <property type="match status" value="1"/>
</dbReference>
<protein>
    <submittedName>
        <fullName evidence="2">Methyltransferase domain-containing protein</fullName>
    </submittedName>
</protein>
<dbReference type="CDD" id="cd02440">
    <property type="entry name" value="AdoMet_MTases"/>
    <property type="match status" value="1"/>
</dbReference>
<feature type="domain" description="Methyltransferase" evidence="1">
    <location>
        <begin position="101"/>
        <end position="157"/>
    </location>
</feature>
<evidence type="ECO:0000313" key="3">
    <source>
        <dbReference type="Proteomes" id="UP001597216"/>
    </source>
</evidence>
<keyword evidence="2" id="KW-0489">Methyltransferase</keyword>
<evidence type="ECO:0000259" key="1">
    <source>
        <dbReference type="Pfam" id="PF13847"/>
    </source>
</evidence>
<comment type="caution">
    <text evidence="2">The sequence shown here is derived from an EMBL/GenBank/DDBJ whole genome shotgun (WGS) entry which is preliminary data.</text>
</comment>
<sequence>MATYLENISGWFRGRLDGPGHMACPQDAELGLRVLAVWRSRMIAEALKAQNGGKVLSGPFAGMTYVSGAAEGALAPRLLGSYEAELHPYLEAFARDGADCVIDVGCAEGYYAVGLARLFPAAKVFAYDRNPVALDACREMARLNGVEDRVIVQGNFTPERFQDFAGLNCLVIMDVEGAEDELLRPDLAPALAGMRLIVETHDGARPGVRQRVYDRFADTHEIVQLNPGPRTQPLPDFLSGASQLDQLLAHWEFRSSPTPWLVMTPKGV</sequence>
<dbReference type="Pfam" id="PF13847">
    <property type="entry name" value="Methyltransf_31"/>
    <property type="match status" value="1"/>
</dbReference>
<dbReference type="Proteomes" id="UP001597216">
    <property type="component" value="Unassembled WGS sequence"/>
</dbReference>
<gene>
    <name evidence="2" type="ORF">ACFQ27_08590</name>
</gene>
<dbReference type="InterPro" id="IPR029063">
    <property type="entry name" value="SAM-dependent_MTases_sf"/>
</dbReference>
<dbReference type="InterPro" id="IPR025714">
    <property type="entry name" value="Methyltranfer_dom"/>
</dbReference>
<dbReference type="GO" id="GO:0008168">
    <property type="term" value="F:methyltransferase activity"/>
    <property type="evidence" value="ECO:0007669"/>
    <property type="project" value="UniProtKB-KW"/>
</dbReference>
<dbReference type="GO" id="GO:0032259">
    <property type="term" value="P:methylation"/>
    <property type="evidence" value="ECO:0007669"/>
    <property type="project" value="UniProtKB-KW"/>
</dbReference>
<keyword evidence="2" id="KW-0808">Transferase</keyword>
<evidence type="ECO:0000313" key="2">
    <source>
        <dbReference type="EMBL" id="MFD1190632.1"/>
    </source>
</evidence>
<reference evidence="3" key="1">
    <citation type="journal article" date="2019" name="Int. J. Syst. Evol. Microbiol.">
        <title>The Global Catalogue of Microorganisms (GCM) 10K type strain sequencing project: providing services to taxonomists for standard genome sequencing and annotation.</title>
        <authorList>
            <consortium name="The Broad Institute Genomics Platform"/>
            <consortium name="The Broad Institute Genome Sequencing Center for Infectious Disease"/>
            <person name="Wu L."/>
            <person name="Ma J."/>
        </authorList>
    </citation>
    <scope>NUCLEOTIDE SEQUENCE [LARGE SCALE GENOMIC DNA]</scope>
    <source>
        <strain evidence="3">CCUG 55074</strain>
    </source>
</reference>
<dbReference type="EMBL" id="JBHTLQ010000015">
    <property type="protein sequence ID" value="MFD1190632.1"/>
    <property type="molecule type" value="Genomic_DNA"/>
</dbReference>
<name>A0ABW3T3S9_9CAUL</name>
<proteinExistence type="predicted"/>
<keyword evidence="3" id="KW-1185">Reference proteome</keyword>
<dbReference type="SUPFAM" id="SSF53335">
    <property type="entry name" value="S-adenosyl-L-methionine-dependent methyltransferases"/>
    <property type="match status" value="1"/>
</dbReference>